<dbReference type="PANTHER" id="PTHR11895">
    <property type="entry name" value="TRANSAMIDASE"/>
    <property type="match status" value="1"/>
</dbReference>
<evidence type="ECO:0000313" key="2">
    <source>
        <dbReference type="EMBL" id="ROO88775.1"/>
    </source>
</evidence>
<dbReference type="GO" id="GO:0003824">
    <property type="term" value="F:catalytic activity"/>
    <property type="evidence" value="ECO:0007669"/>
    <property type="project" value="InterPro"/>
</dbReference>
<comment type="caution">
    <text evidence="2">The sequence shown here is derived from an EMBL/GenBank/DDBJ whole genome shotgun (WGS) entry which is preliminary data.</text>
</comment>
<evidence type="ECO:0000259" key="1">
    <source>
        <dbReference type="Pfam" id="PF01425"/>
    </source>
</evidence>
<sequence length="189" mass="19830">MGDAAAAYDVLAGTRTRLDGPLEGVRAGWSATLGFAEVDPEVAGVARRAAEALEGPLRVAEAGLRLRDPSEVWTRLRSGSGGARALNDGALAAFFRRADLLLTPTVPFPPHGHDGPGERMNVALTWAVNLSGHPAISIPAGCTARGLPVGLQVIGRHGQEETLLRVAAEAELRTPWPRWTPPGRPTSLG</sequence>
<dbReference type="SUPFAM" id="SSF75304">
    <property type="entry name" value="Amidase signature (AS) enzymes"/>
    <property type="match status" value="1"/>
</dbReference>
<name>A0A3N1D5F5_9ACTN</name>
<dbReference type="InterPro" id="IPR023631">
    <property type="entry name" value="Amidase_dom"/>
</dbReference>
<dbReference type="InterPro" id="IPR036928">
    <property type="entry name" value="AS_sf"/>
</dbReference>
<feature type="domain" description="Amidase" evidence="1">
    <location>
        <begin position="91"/>
        <end position="164"/>
    </location>
</feature>
<dbReference type="EMBL" id="RJKE01000001">
    <property type="protein sequence ID" value="ROO88775.1"/>
    <property type="molecule type" value="Genomic_DNA"/>
</dbReference>
<proteinExistence type="predicted"/>
<dbReference type="Gene3D" id="3.90.1300.10">
    <property type="entry name" value="Amidase signature (AS) domain"/>
    <property type="match status" value="1"/>
</dbReference>
<protein>
    <submittedName>
        <fullName evidence="2">Amidase</fullName>
    </submittedName>
</protein>
<organism evidence="2 3">
    <name type="scientific">Actinocorallia herbida</name>
    <dbReference type="NCBI Taxonomy" id="58109"/>
    <lineage>
        <taxon>Bacteria</taxon>
        <taxon>Bacillati</taxon>
        <taxon>Actinomycetota</taxon>
        <taxon>Actinomycetes</taxon>
        <taxon>Streptosporangiales</taxon>
        <taxon>Thermomonosporaceae</taxon>
        <taxon>Actinocorallia</taxon>
    </lineage>
</organism>
<dbReference type="Pfam" id="PF01425">
    <property type="entry name" value="Amidase"/>
    <property type="match status" value="1"/>
</dbReference>
<keyword evidence="3" id="KW-1185">Reference proteome</keyword>
<evidence type="ECO:0000313" key="3">
    <source>
        <dbReference type="Proteomes" id="UP000272400"/>
    </source>
</evidence>
<dbReference type="AlphaFoldDB" id="A0A3N1D5F5"/>
<dbReference type="PANTHER" id="PTHR11895:SF151">
    <property type="entry name" value="GLUTAMYL-TRNA(GLN) AMIDOTRANSFERASE SUBUNIT A"/>
    <property type="match status" value="1"/>
</dbReference>
<dbReference type="InterPro" id="IPR000120">
    <property type="entry name" value="Amidase"/>
</dbReference>
<accession>A0A3N1D5F5</accession>
<reference evidence="2 3" key="1">
    <citation type="submission" date="2018-11" db="EMBL/GenBank/DDBJ databases">
        <title>Sequencing the genomes of 1000 actinobacteria strains.</title>
        <authorList>
            <person name="Klenk H.-P."/>
        </authorList>
    </citation>
    <scope>NUCLEOTIDE SEQUENCE [LARGE SCALE GENOMIC DNA]</scope>
    <source>
        <strain evidence="2 3">DSM 44254</strain>
    </source>
</reference>
<dbReference type="Proteomes" id="UP000272400">
    <property type="component" value="Unassembled WGS sequence"/>
</dbReference>
<gene>
    <name evidence="2" type="ORF">EDD29_6454</name>
</gene>